<feature type="transmembrane region" description="Helical" evidence="6">
    <location>
        <begin position="478"/>
        <end position="499"/>
    </location>
</feature>
<feature type="transmembrane region" description="Helical" evidence="6">
    <location>
        <begin position="240"/>
        <end position="257"/>
    </location>
</feature>
<evidence type="ECO:0000256" key="4">
    <source>
        <dbReference type="ARBA" id="ARBA00022989"/>
    </source>
</evidence>
<feature type="transmembrane region" description="Helical" evidence="6">
    <location>
        <begin position="414"/>
        <end position="436"/>
    </location>
</feature>
<dbReference type="InterPro" id="IPR002797">
    <property type="entry name" value="Polysacc_synth"/>
</dbReference>
<keyword evidence="3 6" id="KW-0812">Transmembrane</keyword>
<feature type="transmembrane region" description="Helical" evidence="6">
    <location>
        <begin position="84"/>
        <end position="107"/>
    </location>
</feature>
<feature type="transmembrane region" description="Helical" evidence="6">
    <location>
        <begin position="277"/>
        <end position="299"/>
    </location>
</feature>
<evidence type="ECO:0000256" key="5">
    <source>
        <dbReference type="ARBA" id="ARBA00023136"/>
    </source>
</evidence>
<dbReference type="GO" id="GO:0005886">
    <property type="term" value="C:plasma membrane"/>
    <property type="evidence" value="ECO:0007669"/>
    <property type="project" value="UniProtKB-SubCell"/>
</dbReference>
<proteinExistence type="predicted"/>
<feature type="transmembrane region" description="Helical" evidence="6">
    <location>
        <begin position="127"/>
        <end position="146"/>
    </location>
</feature>
<evidence type="ECO:0000256" key="6">
    <source>
        <dbReference type="SAM" id="Phobius"/>
    </source>
</evidence>
<keyword evidence="2" id="KW-1003">Cell membrane</keyword>
<dbReference type="PANTHER" id="PTHR30250">
    <property type="entry name" value="PST FAMILY PREDICTED COLANIC ACID TRANSPORTER"/>
    <property type="match status" value="1"/>
</dbReference>
<feature type="transmembrane region" description="Helical" evidence="6">
    <location>
        <begin position="29"/>
        <end position="47"/>
    </location>
</feature>
<dbReference type="Proteomes" id="UP000320811">
    <property type="component" value="Unassembled WGS sequence"/>
</dbReference>
<name>A0A561Q3V7_9BACT</name>
<dbReference type="AlphaFoldDB" id="A0A561Q3V7"/>
<keyword evidence="8" id="KW-1185">Reference proteome</keyword>
<comment type="subcellular location">
    <subcellularLocation>
        <location evidence="1">Cell membrane</location>
        <topology evidence="1">Multi-pass membrane protein</topology>
    </subcellularLocation>
</comment>
<accession>A0A561Q3V7</accession>
<feature type="transmembrane region" description="Helical" evidence="6">
    <location>
        <begin position="326"/>
        <end position="348"/>
    </location>
</feature>
<dbReference type="EMBL" id="VIWO01000001">
    <property type="protein sequence ID" value="TWF45038.1"/>
    <property type="molecule type" value="Genomic_DNA"/>
</dbReference>
<evidence type="ECO:0000256" key="2">
    <source>
        <dbReference type="ARBA" id="ARBA00022475"/>
    </source>
</evidence>
<dbReference type="Pfam" id="PF01943">
    <property type="entry name" value="Polysacc_synt"/>
    <property type="match status" value="1"/>
</dbReference>
<comment type="caution">
    <text evidence="7">The sequence shown here is derived from an EMBL/GenBank/DDBJ whole genome shotgun (WGS) entry which is preliminary data.</text>
</comment>
<keyword evidence="4 6" id="KW-1133">Transmembrane helix</keyword>
<organism evidence="7 8">
    <name type="scientific">Chitinophaga polysaccharea</name>
    <dbReference type="NCBI Taxonomy" id="1293035"/>
    <lineage>
        <taxon>Bacteria</taxon>
        <taxon>Pseudomonadati</taxon>
        <taxon>Bacteroidota</taxon>
        <taxon>Chitinophagia</taxon>
        <taxon>Chitinophagales</taxon>
        <taxon>Chitinophagaceae</taxon>
        <taxon>Chitinophaga</taxon>
    </lineage>
</organism>
<gene>
    <name evidence="7" type="ORF">FHW36_101964</name>
</gene>
<feature type="transmembrane region" description="Helical" evidence="6">
    <location>
        <begin position="448"/>
        <end position="466"/>
    </location>
</feature>
<protein>
    <submittedName>
        <fullName evidence="7">O-antigen/teichoic acid export membrane protein</fullName>
    </submittedName>
</protein>
<evidence type="ECO:0000256" key="1">
    <source>
        <dbReference type="ARBA" id="ARBA00004651"/>
    </source>
</evidence>
<feature type="transmembrane region" description="Helical" evidence="6">
    <location>
        <begin position="360"/>
        <end position="377"/>
    </location>
</feature>
<evidence type="ECO:0000256" key="3">
    <source>
        <dbReference type="ARBA" id="ARBA00022692"/>
    </source>
</evidence>
<feature type="transmembrane region" description="Helical" evidence="6">
    <location>
        <begin position="158"/>
        <end position="183"/>
    </location>
</feature>
<keyword evidence="5 6" id="KW-0472">Membrane</keyword>
<evidence type="ECO:0000313" key="7">
    <source>
        <dbReference type="EMBL" id="TWF45038.1"/>
    </source>
</evidence>
<evidence type="ECO:0000313" key="8">
    <source>
        <dbReference type="Proteomes" id="UP000320811"/>
    </source>
</evidence>
<feature type="transmembrane region" description="Helical" evidence="6">
    <location>
        <begin position="53"/>
        <end position="72"/>
    </location>
</feature>
<feature type="transmembrane region" description="Helical" evidence="6">
    <location>
        <begin position="203"/>
        <end position="219"/>
    </location>
</feature>
<dbReference type="InterPro" id="IPR050833">
    <property type="entry name" value="Poly_Biosynth_Transport"/>
</dbReference>
<reference evidence="7 8" key="1">
    <citation type="submission" date="2019-06" db="EMBL/GenBank/DDBJ databases">
        <title>Sorghum-associated microbial communities from plants grown in Nebraska, USA.</title>
        <authorList>
            <person name="Schachtman D."/>
        </authorList>
    </citation>
    <scope>NUCLEOTIDE SEQUENCE [LARGE SCALE GENOMIC DNA]</scope>
    <source>
        <strain evidence="7 8">1209</strain>
    </source>
</reference>
<feature type="transmembrane region" description="Helical" evidence="6">
    <location>
        <begin position="389"/>
        <end position="408"/>
    </location>
</feature>
<dbReference type="PANTHER" id="PTHR30250:SF11">
    <property type="entry name" value="O-ANTIGEN TRANSPORTER-RELATED"/>
    <property type="match status" value="1"/>
</dbReference>
<sequence>MHQNFWELSIKKLAGQTVFYGLSNIVSKLLNYFLTPFYLTILTHASFGEMSNVYAYIPFANIVLTYGMETAFFRFAKQENKSHVLGTSTISLLCSTFIITLILLFLRSPVINSYAGELAGLSGHPTFYTYIVMVMAIDTLTAIPYAQLRLENRPVKYAAIRIAGIVTTIFFNVFFLVICPKLYASGAHWLPDVQGGSAQTGYIYLSGMLGSAITLVLFLPQIRKIEWKFDMGLWKQMMHYAVPLIIVGMAGMVNETFDRAWFLPQFLPGNDMEAKKEIIALYSANYKLAILITMFIQAFRLGAEPFFFKQAESGDPRKIYARIMKLFVIMLCFMFLFVSLYLSIWKAFLRTPFYYQGMRIVPVLLLANMFLGIYYNLTIWFKLTDRTKTGAVITIITAVLAFMLNYWWIPVMGYYGAALATMVCYFVQMVVCYVWGQRYYPIPYHLPKLVTYVGLAILTYYVFNWLNMRMLSPGDIYAVKPLPLAVATALFAGYAWFIFRMEKKEFARFPVIGKYIKV</sequence>